<sequence>MPAEDRSRPGALKAARILALLAAASGITAGVAAIAGGKEAIRQFVTDTVGGSLSGELFQTFIEKELESAYSLVVTKSSIAIAVAALVAVLALAVGSAKRSVRVLLAVLLIVNMVTSGLLGTETEVLPDLALFGAFLAVVLSIATVPFLFTRAVGRYGSRRAWKAKA</sequence>
<protein>
    <submittedName>
        <fullName evidence="2">Uncharacterized protein</fullName>
    </submittedName>
</protein>
<name>A0ABV6QMZ6_9ACTN</name>
<evidence type="ECO:0000313" key="3">
    <source>
        <dbReference type="Proteomes" id="UP001589890"/>
    </source>
</evidence>
<comment type="caution">
    <text evidence="2">The sequence shown here is derived from an EMBL/GenBank/DDBJ whole genome shotgun (WGS) entry which is preliminary data.</text>
</comment>
<keyword evidence="3" id="KW-1185">Reference proteome</keyword>
<proteinExistence type="predicted"/>
<dbReference type="RefSeq" id="WP_380049051.1">
    <property type="nucleotide sequence ID" value="NZ_JBHLTC010000020.1"/>
</dbReference>
<accession>A0ABV6QMZ6</accession>
<evidence type="ECO:0000256" key="1">
    <source>
        <dbReference type="SAM" id="Phobius"/>
    </source>
</evidence>
<reference evidence="2 3" key="1">
    <citation type="submission" date="2024-09" db="EMBL/GenBank/DDBJ databases">
        <authorList>
            <person name="Sun Q."/>
            <person name="Mori K."/>
        </authorList>
    </citation>
    <scope>NUCLEOTIDE SEQUENCE [LARGE SCALE GENOMIC DNA]</scope>
    <source>
        <strain evidence="2 3">CGMCC 1.15906</strain>
    </source>
</reference>
<feature type="transmembrane region" description="Helical" evidence="1">
    <location>
        <begin position="131"/>
        <end position="150"/>
    </location>
</feature>
<keyword evidence="1" id="KW-0812">Transmembrane</keyword>
<evidence type="ECO:0000313" key="2">
    <source>
        <dbReference type="EMBL" id="MFC0626021.1"/>
    </source>
</evidence>
<keyword evidence="1" id="KW-1133">Transmembrane helix</keyword>
<organism evidence="2 3">
    <name type="scientific">Kribbella deserti</name>
    <dbReference type="NCBI Taxonomy" id="1926257"/>
    <lineage>
        <taxon>Bacteria</taxon>
        <taxon>Bacillati</taxon>
        <taxon>Actinomycetota</taxon>
        <taxon>Actinomycetes</taxon>
        <taxon>Propionibacteriales</taxon>
        <taxon>Kribbellaceae</taxon>
        <taxon>Kribbella</taxon>
    </lineage>
</organism>
<dbReference type="Proteomes" id="UP001589890">
    <property type="component" value="Unassembled WGS sequence"/>
</dbReference>
<feature type="transmembrane region" description="Helical" evidence="1">
    <location>
        <begin position="101"/>
        <end position="119"/>
    </location>
</feature>
<dbReference type="EMBL" id="JBHLTC010000020">
    <property type="protein sequence ID" value="MFC0626021.1"/>
    <property type="molecule type" value="Genomic_DNA"/>
</dbReference>
<feature type="transmembrane region" description="Helical" evidence="1">
    <location>
        <begin position="69"/>
        <end position="94"/>
    </location>
</feature>
<keyword evidence="1" id="KW-0472">Membrane</keyword>
<gene>
    <name evidence="2" type="ORF">ACFFGN_18220</name>
</gene>